<sequence length="1090" mass="128951">MLHVSRALKKCDWLVNDDQYSHIINPEYLNSNIYPGMHTKAIIKFKEVIRSKLNNESRAEQFYNFEENPSEALKWLPHCSVKFIENNFDKHVDKMEISLLKRLCEKSITFLEIYSKKGRDVGKAFQKTLFLLHVDFNKYLDILESQPKYNYPKFGKRATKILMTKCPDRILNKFGDYCLRIDTPTFIKYLKKEDLKKFFLKVLLNIENERNDLSYYFRNVKNCNLFLTAIPKEERFDFIKHVFIDEIQSNSNSSSDLDKSINILRNLQTFTPVYYWYQFATFEVALNGIRSMIGPETDANDKNLMFETLIASTKGDLEYAKCVLQYFHDKHINSSLEIKKRFLINFILKLNTHTLDKESWKILEDIINTMDIYQDSQSYSTIIEAVLIYKILHNEIIPDEIVQKFQFNSLKTYQGKLNSQEKDMIFNYLHTLIWNKLQNIKITSVSEFEQCVNLLKETLTLLKDWGKNILDYPLVLDKIRHLIKIKQEKSWTLSMLTLYNLHKSWRKHMFDESILLNPTEEACINYLKHGPNLLVVHKHEVEAMLLNDAISLKRLLRKVRIYWPKSLNNDWQIMYLNKLKQAEGHKAITRGLCILLPRSQLNGILEKYAPKDPKIDWNRIRELELSLQRCFAKNMHIACPQPSFDKILLYAKGDYLQYALPSLLAIYYNLTSIQKQESIPKILDAPVSLQKHGIRLVFTKLPPDMLKETFSVLWKKTKNSTIRTEIFKITFNLLCHEKDDGKIKDTWLLLDMFIDNLTFSENKEIYKLLCNIDNIPESVKPMFLMKSYKFLKTLTTNNKRDYVSYEYDIIKLAKYTKEIMETLSLQFVTDIISEFTENVFFKKDDIHDMSGIISSYLLCAKDEETQSEKYELTLAPILRRSFELWNNTDNGKNYIKTNFERLITDLIHDLSNFAIAKNMIVPVKMFKNMQIEMERSLPISENYVLLRTWKLITELVILLDRNQPVIWEETCSKIAPEFGKICYECLRDDTKCFFPCIYILFIRSLEVFKNIFSENFHYEICTCLIQNEDFVQGYLVALTLLDLLYSEDLEKNIEKIHEKMCTNSSVEVKMHYYNKFQEKRASLLSISPTK</sequence>
<dbReference type="AlphaFoldDB" id="A0A8S3Y146"/>
<protein>
    <submittedName>
        <fullName evidence="1">(apollo) hypothetical protein</fullName>
    </submittedName>
</protein>
<accession>A0A8S3Y146</accession>
<keyword evidence="2" id="KW-1185">Reference proteome</keyword>
<comment type="caution">
    <text evidence="1">The sequence shown here is derived from an EMBL/GenBank/DDBJ whole genome shotgun (WGS) entry which is preliminary data.</text>
</comment>
<evidence type="ECO:0000313" key="1">
    <source>
        <dbReference type="EMBL" id="CAG5044186.1"/>
    </source>
</evidence>
<evidence type="ECO:0000313" key="2">
    <source>
        <dbReference type="Proteomes" id="UP000691718"/>
    </source>
</evidence>
<proteinExistence type="predicted"/>
<organism evidence="1 2">
    <name type="scientific">Parnassius apollo</name>
    <name type="common">Apollo butterfly</name>
    <name type="synonym">Papilio apollo</name>
    <dbReference type="NCBI Taxonomy" id="110799"/>
    <lineage>
        <taxon>Eukaryota</taxon>
        <taxon>Metazoa</taxon>
        <taxon>Ecdysozoa</taxon>
        <taxon>Arthropoda</taxon>
        <taxon>Hexapoda</taxon>
        <taxon>Insecta</taxon>
        <taxon>Pterygota</taxon>
        <taxon>Neoptera</taxon>
        <taxon>Endopterygota</taxon>
        <taxon>Lepidoptera</taxon>
        <taxon>Glossata</taxon>
        <taxon>Ditrysia</taxon>
        <taxon>Papilionoidea</taxon>
        <taxon>Papilionidae</taxon>
        <taxon>Parnassiinae</taxon>
        <taxon>Parnassini</taxon>
        <taxon>Parnassius</taxon>
        <taxon>Parnassius</taxon>
    </lineage>
</organism>
<name>A0A8S3Y146_PARAO</name>
<dbReference type="OrthoDB" id="7100635at2759"/>
<gene>
    <name evidence="1" type="ORF">PAPOLLO_LOCUS22943</name>
</gene>
<reference evidence="1" key="1">
    <citation type="submission" date="2021-04" db="EMBL/GenBank/DDBJ databases">
        <authorList>
            <person name="Tunstrom K."/>
        </authorList>
    </citation>
    <scope>NUCLEOTIDE SEQUENCE</scope>
</reference>
<dbReference type="Proteomes" id="UP000691718">
    <property type="component" value="Unassembled WGS sequence"/>
</dbReference>
<dbReference type="EMBL" id="CAJQZP010001411">
    <property type="protein sequence ID" value="CAG5044186.1"/>
    <property type="molecule type" value="Genomic_DNA"/>
</dbReference>